<sequence length="60" mass="6753">VMSVGPLIQIRTVWRPLKIDLSSIFSLTSVVILHWAGRWDVRGLSAKIETLVTLHNTLIT</sequence>
<dbReference type="AlphaFoldDB" id="A0AAD7Z7U1"/>
<evidence type="ECO:0000313" key="1">
    <source>
        <dbReference type="EMBL" id="KAJ9575371.1"/>
    </source>
</evidence>
<reference evidence="1" key="1">
    <citation type="journal article" date="2023" name="IScience">
        <title>Live-bearing cockroach genome reveals convergent evolutionary mechanisms linked to viviparity in insects and beyond.</title>
        <authorList>
            <person name="Fouks B."/>
            <person name="Harrison M.C."/>
            <person name="Mikhailova A.A."/>
            <person name="Marchal E."/>
            <person name="English S."/>
            <person name="Carruthers M."/>
            <person name="Jennings E.C."/>
            <person name="Chiamaka E.L."/>
            <person name="Frigard R.A."/>
            <person name="Pippel M."/>
            <person name="Attardo G.M."/>
            <person name="Benoit J.B."/>
            <person name="Bornberg-Bauer E."/>
            <person name="Tobe S.S."/>
        </authorList>
    </citation>
    <scope>NUCLEOTIDE SEQUENCE</scope>
    <source>
        <strain evidence="1">Stay&amp;Tobe</strain>
    </source>
</reference>
<name>A0AAD7Z7U1_DIPPU</name>
<feature type="non-terminal residue" evidence="1">
    <location>
        <position position="1"/>
    </location>
</feature>
<proteinExistence type="predicted"/>
<organism evidence="1 2">
    <name type="scientific">Diploptera punctata</name>
    <name type="common">Pacific beetle cockroach</name>
    <dbReference type="NCBI Taxonomy" id="6984"/>
    <lineage>
        <taxon>Eukaryota</taxon>
        <taxon>Metazoa</taxon>
        <taxon>Ecdysozoa</taxon>
        <taxon>Arthropoda</taxon>
        <taxon>Hexapoda</taxon>
        <taxon>Insecta</taxon>
        <taxon>Pterygota</taxon>
        <taxon>Neoptera</taxon>
        <taxon>Polyneoptera</taxon>
        <taxon>Dictyoptera</taxon>
        <taxon>Blattodea</taxon>
        <taxon>Blaberoidea</taxon>
        <taxon>Blaberidae</taxon>
        <taxon>Diplopterinae</taxon>
        <taxon>Diploptera</taxon>
    </lineage>
</organism>
<accession>A0AAD7Z7U1</accession>
<comment type="caution">
    <text evidence="1">The sequence shown here is derived from an EMBL/GenBank/DDBJ whole genome shotgun (WGS) entry which is preliminary data.</text>
</comment>
<protein>
    <submittedName>
        <fullName evidence="1">Uncharacterized protein</fullName>
    </submittedName>
</protein>
<dbReference type="Proteomes" id="UP001233999">
    <property type="component" value="Unassembled WGS sequence"/>
</dbReference>
<gene>
    <name evidence="1" type="ORF">L9F63_025678</name>
</gene>
<evidence type="ECO:0000313" key="2">
    <source>
        <dbReference type="Proteomes" id="UP001233999"/>
    </source>
</evidence>
<dbReference type="EMBL" id="JASPKZ010009937">
    <property type="protein sequence ID" value="KAJ9575371.1"/>
    <property type="molecule type" value="Genomic_DNA"/>
</dbReference>
<keyword evidence="2" id="KW-1185">Reference proteome</keyword>
<feature type="non-terminal residue" evidence="1">
    <location>
        <position position="60"/>
    </location>
</feature>
<reference evidence="1" key="2">
    <citation type="submission" date="2023-05" db="EMBL/GenBank/DDBJ databases">
        <authorList>
            <person name="Fouks B."/>
        </authorList>
    </citation>
    <scope>NUCLEOTIDE SEQUENCE</scope>
    <source>
        <strain evidence="1">Stay&amp;Tobe</strain>
        <tissue evidence="1">Testes</tissue>
    </source>
</reference>